<gene>
    <name evidence="5" type="ORF">LRAMOSA04206</name>
</gene>
<reference evidence="5" key="1">
    <citation type="journal article" date="2014" name="Genome Announc.">
        <title>De novo whole-genome sequence and genome annotation of Lichtheimia ramosa.</title>
        <authorList>
            <person name="Linde J."/>
            <person name="Schwartze V."/>
            <person name="Binder U."/>
            <person name="Lass-Florl C."/>
            <person name="Voigt K."/>
            <person name="Horn F."/>
        </authorList>
    </citation>
    <scope>NUCLEOTIDE SEQUENCE</scope>
    <source>
        <strain evidence="5">JMRC FSU:6197</strain>
    </source>
</reference>
<accession>A0A077WXP2</accession>
<dbReference type="InterPro" id="IPR019363">
    <property type="entry name" value="LDAH"/>
</dbReference>
<evidence type="ECO:0008006" key="6">
    <source>
        <dbReference type="Google" id="ProtNLM"/>
    </source>
</evidence>
<dbReference type="GO" id="GO:0016298">
    <property type="term" value="F:lipase activity"/>
    <property type="evidence" value="ECO:0007669"/>
    <property type="project" value="InterPro"/>
</dbReference>
<comment type="subcellular location">
    <subcellularLocation>
        <location evidence="1">Lipid droplet</location>
    </subcellularLocation>
</comment>
<dbReference type="OrthoDB" id="448051at2759"/>
<evidence type="ECO:0000256" key="3">
    <source>
        <dbReference type="ARBA" id="ARBA00022677"/>
    </source>
</evidence>
<dbReference type="GO" id="GO:0005811">
    <property type="term" value="C:lipid droplet"/>
    <property type="evidence" value="ECO:0007669"/>
    <property type="project" value="UniProtKB-SubCell"/>
</dbReference>
<protein>
    <recommendedName>
        <fullName evidence="6">Serine aminopeptidase S33 domain-containing protein</fullName>
    </recommendedName>
</protein>
<organism evidence="5">
    <name type="scientific">Lichtheimia ramosa</name>
    <dbReference type="NCBI Taxonomy" id="688394"/>
    <lineage>
        <taxon>Eukaryota</taxon>
        <taxon>Fungi</taxon>
        <taxon>Fungi incertae sedis</taxon>
        <taxon>Mucoromycota</taxon>
        <taxon>Mucoromycotina</taxon>
        <taxon>Mucoromycetes</taxon>
        <taxon>Mucorales</taxon>
        <taxon>Lichtheimiaceae</taxon>
        <taxon>Lichtheimia</taxon>
    </lineage>
</organism>
<evidence type="ECO:0000256" key="1">
    <source>
        <dbReference type="ARBA" id="ARBA00004502"/>
    </source>
</evidence>
<dbReference type="PANTHER" id="PTHR13390:SF0">
    <property type="entry name" value="LIPID DROPLET-ASSOCIATED HYDROLASE"/>
    <property type="match status" value="1"/>
</dbReference>
<dbReference type="EMBL" id="LK023357">
    <property type="protein sequence ID" value="CDS12010.1"/>
    <property type="molecule type" value="Genomic_DNA"/>
</dbReference>
<sequence length="304" mass="34849">MYPDAISTPFRSDWNVAGHPTCTLWWPARSQKAETIILFIPGNPGLIDYYTEFLEKVYQQASPNVEIFGVSQVGMSASSPPDKEYTFQEQIDHKVFCFDMLKEANPDARIIIMGHSIGAYLAAEVVKQRPEAVSRVFALFPCLYDIGKTPKGIRIQRFLLRLPQWVLTGLGTVLSYLPPPLLEGLLGAVTKHKGHILKVTASLCNRSTIRTVIRMAGQEMRLVKQLDHHFYSAYIHKFVMYYSPTDGWAPLEHYRTLKAAYPDHKHFYLCEKQLQHDFSLDTNANIHMAHKVTEWMRDGQDMKF</sequence>
<dbReference type="Gene3D" id="3.40.50.1820">
    <property type="entry name" value="alpha/beta hydrolase"/>
    <property type="match status" value="1"/>
</dbReference>
<dbReference type="GO" id="GO:0019915">
    <property type="term" value="P:lipid storage"/>
    <property type="evidence" value="ECO:0007669"/>
    <property type="project" value="InterPro"/>
</dbReference>
<keyword evidence="4" id="KW-0378">Hydrolase</keyword>
<evidence type="ECO:0000256" key="4">
    <source>
        <dbReference type="ARBA" id="ARBA00022801"/>
    </source>
</evidence>
<keyword evidence="3" id="KW-0551">Lipid droplet</keyword>
<dbReference type="AlphaFoldDB" id="A0A077WXP2"/>
<dbReference type="PANTHER" id="PTHR13390">
    <property type="entry name" value="LIPASE"/>
    <property type="match status" value="1"/>
</dbReference>
<evidence type="ECO:0000256" key="2">
    <source>
        <dbReference type="ARBA" id="ARBA00008300"/>
    </source>
</evidence>
<dbReference type="InterPro" id="IPR029058">
    <property type="entry name" value="AB_hydrolase_fold"/>
</dbReference>
<comment type="similarity">
    <text evidence="2">Belongs to the AB hydrolase superfamily. LDAH family.</text>
</comment>
<dbReference type="Pfam" id="PF10230">
    <property type="entry name" value="LIDHydrolase"/>
    <property type="match status" value="1"/>
</dbReference>
<dbReference type="SUPFAM" id="SSF53474">
    <property type="entry name" value="alpha/beta-Hydrolases"/>
    <property type="match status" value="1"/>
</dbReference>
<name>A0A077WXP2_9FUNG</name>
<evidence type="ECO:0000313" key="5">
    <source>
        <dbReference type="EMBL" id="CDS12010.1"/>
    </source>
</evidence>
<proteinExistence type="inferred from homology"/>